<gene>
    <name evidence="1" type="ORF">PR048_004714</name>
</gene>
<comment type="caution">
    <text evidence="1">The sequence shown here is derived from an EMBL/GenBank/DDBJ whole genome shotgun (WGS) entry which is preliminary data.</text>
</comment>
<evidence type="ECO:0000313" key="2">
    <source>
        <dbReference type="Proteomes" id="UP001159363"/>
    </source>
</evidence>
<organism evidence="1 2">
    <name type="scientific">Dryococelus australis</name>
    <dbReference type="NCBI Taxonomy" id="614101"/>
    <lineage>
        <taxon>Eukaryota</taxon>
        <taxon>Metazoa</taxon>
        <taxon>Ecdysozoa</taxon>
        <taxon>Arthropoda</taxon>
        <taxon>Hexapoda</taxon>
        <taxon>Insecta</taxon>
        <taxon>Pterygota</taxon>
        <taxon>Neoptera</taxon>
        <taxon>Polyneoptera</taxon>
        <taxon>Phasmatodea</taxon>
        <taxon>Verophasmatodea</taxon>
        <taxon>Anareolatae</taxon>
        <taxon>Phasmatidae</taxon>
        <taxon>Eurycanthinae</taxon>
        <taxon>Dryococelus</taxon>
    </lineage>
</organism>
<dbReference type="EMBL" id="JARBHB010000002">
    <property type="protein sequence ID" value="KAJ8892134.1"/>
    <property type="molecule type" value="Genomic_DNA"/>
</dbReference>
<proteinExistence type="predicted"/>
<keyword evidence="2" id="KW-1185">Reference proteome</keyword>
<name>A0ABQ9I799_9NEOP</name>
<reference evidence="1 2" key="1">
    <citation type="submission" date="2023-02" db="EMBL/GenBank/DDBJ databases">
        <title>LHISI_Scaffold_Assembly.</title>
        <authorList>
            <person name="Stuart O.P."/>
            <person name="Cleave R."/>
            <person name="Magrath M.J.L."/>
            <person name="Mikheyev A.S."/>
        </authorList>
    </citation>
    <scope>NUCLEOTIDE SEQUENCE [LARGE SCALE GENOMIC DNA]</scope>
    <source>
        <strain evidence="1">Daus_M_001</strain>
        <tissue evidence="1">Leg muscle</tissue>
    </source>
</reference>
<sequence>MTDCKEKLNNILNRFVRFLKTPQSGSSAKAKKPFYLNYIMQFVLPYVRPVQHSHTNKHLTSHFVKQEKVMYSLLKPNSTDQQMKQNDAVNVCKNGSALSDTNSRQFKIKTVLLLEDLLTQQRCETTCVSQQTLFIPSMTRGVGFATTLSPVSCTYSSHQSVNYSTNTPNVRYTDKTISLHQFDSTHPF</sequence>
<accession>A0ABQ9I799</accession>
<dbReference type="Proteomes" id="UP001159363">
    <property type="component" value="Chromosome 2"/>
</dbReference>
<protein>
    <submittedName>
        <fullName evidence="1">Uncharacterized protein</fullName>
    </submittedName>
</protein>
<evidence type="ECO:0000313" key="1">
    <source>
        <dbReference type="EMBL" id="KAJ8892134.1"/>
    </source>
</evidence>